<keyword evidence="4 6" id="KW-1133">Transmembrane helix</keyword>
<accession>A0AAE3E1P6</accession>
<feature type="transmembrane region" description="Helical" evidence="6">
    <location>
        <begin position="381"/>
        <end position="400"/>
    </location>
</feature>
<evidence type="ECO:0000256" key="4">
    <source>
        <dbReference type="ARBA" id="ARBA00022989"/>
    </source>
</evidence>
<protein>
    <submittedName>
        <fullName evidence="7">MATE family efflux transporter</fullName>
    </submittedName>
</protein>
<dbReference type="InterPro" id="IPR002528">
    <property type="entry name" value="MATE_fam"/>
</dbReference>
<dbReference type="Pfam" id="PF01554">
    <property type="entry name" value="MatE"/>
    <property type="match status" value="2"/>
</dbReference>
<comment type="subcellular location">
    <subcellularLocation>
        <location evidence="1">Cell membrane</location>
        <topology evidence="1">Multi-pass membrane protein</topology>
    </subcellularLocation>
</comment>
<feature type="transmembrane region" description="Helical" evidence="6">
    <location>
        <begin position="226"/>
        <end position="253"/>
    </location>
</feature>
<dbReference type="InterPro" id="IPR051327">
    <property type="entry name" value="MATE_MepA_subfamily"/>
</dbReference>
<keyword evidence="8" id="KW-1185">Reference proteome</keyword>
<keyword evidence="5 6" id="KW-0472">Membrane</keyword>
<keyword evidence="3 6" id="KW-0812">Transmembrane</keyword>
<proteinExistence type="predicted"/>
<evidence type="ECO:0000256" key="1">
    <source>
        <dbReference type="ARBA" id="ARBA00004651"/>
    </source>
</evidence>
<feature type="transmembrane region" description="Helical" evidence="6">
    <location>
        <begin position="82"/>
        <end position="104"/>
    </location>
</feature>
<dbReference type="PANTHER" id="PTHR43823:SF3">
    <property type="entry name" value="MULTIDRUG EXPORT PROTEIN MEPA"/>
    <property type="match status" value="1"/>
</dbReference>
<dbReference type="PROSITE" id="PS51257">
    <property type="entry name" value="PROKAR_LIPOPROTEIN"/>
    <property type="match status" value="1"/>
</dbReference>
<reference evidence="7 8" key="1">
    <citation type="submission" date="2021-10" db="EMBL/GenBank/DDBJ databases">
        <title>Anaerobic single-cell dispensing facilitates the cultivation of human gut bacteria.</title>
        <authorList>
            <person name="Afrizal A."/>
        </authorList>
    </citation>
    <scope>NUCLEOTIDE SEQUENCE [LARGE SCALE GENOMIC DNA]</scope>
    <source>
        <strain evidence="7 8">CLA-AA-H224</strain>
    </source>
</reference>
<feature type="transmembrane region" description="Helical" evidence="6">
    <location>
        <begin position="183"/>
        <end position="205"/>
    </location>
</feature>
<evidence type="ECO:0000256" key="5">
    <source>
        <dbReference type="ARBA" id="ARBA00023136"/>
    </source>
</evidence>
<feature type="transmembrane region" description="Helical" evidence="6">
    <location>
        <begin position="348"/>
        <end position="369"/>
    </location>
</feature>
<feature type="transmembrane region" description="Helical" evidence="6">
    <location>
        <begin position="12"/>
        <end position="33"/>
    </location>
</feature>
<keyword evidence="2" id="KW-1003">Cell membrane</keyword>
<feature type="transmembrane region" description="Helical" evidence="6">
    <location>
        <begin position="45"/>
        <end position="70"/>
    </location>
</feature>
<dbReference type="GO" id="GO:0005886">
    <property type="term" value="C:plasma membrane"/>
    <property type="evidence" value="ECO:0007669"/>
    <property type="project" value="UniProtKB-SubCell"/>
</dbReference>
<dbReference type="PANTHER" id="PTHR43823">
    <property type="entry name" value="SPORULATION PROTEIN YKVU"/>
    <property type="match status" value="1"/>
</dbReference>
<organism evidence="7 8">
    <name type="scientific">Anthropogastromicrobium aceti</name>
    <dbReference type="NCBI Taxonomy" id="2981768"/>
    <lineage>
        <taxon>Bacteria</taxon>
        <taxon>Bacillati</taxon>
        <taxon>Bacillota</taxon>
        <taxon>Clostridia</taxon>
        <taxon>Lachnospirales</taxon>
        <taxon>Lachnospiraceae</taxon>
        <taxon>Anthropogastromicrobium</taxon>
    </lineage>
</organism>
<gene>
    <name evidence="7" type="ORF">LKD48_00480</name>
</gene>
<dbReference type="Proteomes" id="UP001198200">
    <property type="component" value="Unassembled WGS sequence"/>
</dbReference>
<dbReference type="GO" id="GO:0042910">
    <property type="term" value="F:xenobiotic transmembrane transporter activity"/>
    <property type="evidence" value="ECO:0007669"/>
    <property type="project" value="InterPro"/>
</dbReference>
<sequence length="429" mass="45645">MKQKRLYQYIAPNILAMVGISCYILADTFFIATAQGTNGITALNLALPIYGIIFAIGSMIGTGSAIRYALAKATGQQEAKKYFSNALIWDVIVSVIFIAAGLFFPGQVMRVMGADTVIESIGMPYTRIVLCFTPFFMMNYAFTAFVRNDNAPHIAMAATLLSSLFNIVFDYVFMFPLGMGMTGAALATAVSPIVSILICMVHYLSPKSSVSFHFMVPSVRMLISSCSLGVVAFVGEIASAVTTMVFNFVLLGLDGNTAVAAYGVIANTALVGTAIFNGVSQGLQPLASEAHASGEEHEKHQILVKSIVTGIVLAIVLIAGVWFFAADITSAFNSEQSAQLAAYAIPGIRIYFIGFFAAGINIICAGFLSATDHAKESSIVAISRGIIAIIIFALVLPTFLGITGVWMAFPAAEAVTLLLAIFMTKRISK</sequence>
<evidence type="ECO:0000256" key="2">
    <source>
        <dbReference type="ARBA" id="ARBA00022475"/>
    </source>
</evidence>
<dbReference type="GO" id="GO:0015297">
    <property type="term" value="F:antiporter activity"/>
    <property type="evidence" value="ECO:0007669"/>
    <property type="project" value="InterPro"/>
</dbReference>
<evidence type="ECO:0000256" key="6">
    <source>
        <dbReference type="SAM" id="Phobius"/>
    </source>
</evidence>
<name>A0AAE3E1P6_9FIRM</name>
<evidence type="ECO:0000313" key="7">
    <source>
        <dbReference type="EMBL" id="MCC2220125.1"/>
    </source>
</evidence>
<evidence type="ECO:0000313" key="8">
    <source>
        <dbReference type="Proteomes" id="UP001198200"/>
    </source>
</evidence>
<feature type="transmembrane region" description="Helical" evidence="6">
    <location>
        <begin position="154"/>
        <end position="177"/>
    </location>
</feature>
<comment type="caution">
    <text evidence="7">The sequence shown here is derived from an EMBL/GenBank/DDBJ whole genome shotgun (WGS) entry which is preliminary data.</text>
</comment>
<feature type="transmembrane region" description="Helical" evidence="6">
    <location>
        <begin position="307"/>
        <end position="328"/>
    </location>
</feature>
<feature type="transmembrane region" description="Helical" evidence="6">
    <location>
        <begin position="124"/>
        <end position="142"/>
    </location>
</feature>
<feature type="transmembrane region" description="Helical" evidence="6">
    <location>
        <begin position="259"/>
        <end position="279"/>
    </location>
</feature>
<dbReference type="AlphaFoldDB" id="A0AAE3E1P6"/>
<dbReference type="RefSeq" id="WP_308730819.1">
    <property type="nucleotide sequence ID" value="NZ_JAJEQN010000001.1"/>
</dbReference>
<dbReference type="EMBL" id="JAJEQN010000001">
    <property type="protein sequence ID" value="MCC2220125.1"/>
    <property type="molecule type" value="Genomic_DNA"/>
</dbReference>
<evidence type="ECO:0000256" key="3">
    <source>
        <dbReference type="ARBA" id="ARBA00022692"/>
    </source>
</evidence>
<feature type="transmembrane region" description="Helical" evidence="6">
    <location>
        <begin position="406"/>
        <end position="424"/>
    </location>
</feature>